<accession>A0A0R3RGH0</accession>
<dbReference type="AlphaFoldDB" id="A0A0R3RGH0"/>
<keyword evidence="1" id="KW-0812">Transmembrane</keyword>
<dbReference type="STRING" id="1147741.A0A0R3RGH0"/>
<feature type="transmembrane region" description="Helical" evidence="1">
    <location>
        <begin position="68"/>
        <end position="91"/>
    </location>
</feature>
<keyword evidence="1" id="KW-1133">Transmembrane helix</keyword>
<keyword evidence="1" id="KW-0472">Membrane</keyword>
<sequence length="104" mass="11509">LQPPKCANSKRKRRDLFNVSQESFVLLTPKINIIDLDDTAQGLEVEQLILNPSLSSKPLQYCLTVTRFACFIAGTTFLITTAITFIGASIINSNPQHITCAIRT</sequence>
<name>A0A0R3RGH0_9BILA</name>
<reference evidence="3" key="1">
    <citation type="submission" date="2017-02" db="UniProtKB">
        <authorList>
            <consortium name="WormBaseParasite"/>
        </authorList>
    </citation>
    <scope>IDENTIFICATION</scope>
</reference>
<evidence type="ECO:0000256" key="1">
    <source>
        <dbReference type="SAM" id="Phobius"/>
    </source>
</evidence>
<dbReference type="WBParaSite" id="EEL_0000050401-mRNA-1">
    <property type="protein sequence ID" value="EEL_0000050401-mRNA-1"/>
    <property type="gene ID" value="EEL_0000050401"/>
</dbReference>
<protein>
    <submittedName>
        <fullName evidence="3">G_PROTEIN_RECEP_F1_2 domain-containing protein</fullName>
    </submittedName>
</protein>
<proteinExistence type="predicted"/>
<dbReference type="Proteomes" id="UP000050640">
    <property type="component" value="Unplaced"/>
</dbReference>
<keyword evidence="2" id="KW-1185">Reference proteome</keyword>
<organism evidence="2 3">
    <name type="scientific">Elaeophora elaphi</name>
    <dbReference type="NCBI Taxonomy" id="1147741"/>
    <lineage>
        <taxon>Eukaryota</taxon>
        <taxon>Metazoa</taxon>
        <taxon>Ecdysozoa</taxon>
        <taxon>Nematoda</taxon>
        <taxon>Chromadorea</taxon>
        <taxon>Rhabditida</taxon>
        <taxon>Spirurina</taxon>
        <taxon>Spiruromorpha</taxon>
        <taxon>Filarioidea</taxon>
        <taxon>Onchocercidae</taxon>
        <taxon>Elaeophora</taxon>
    </lineage>
</organism>
<evidence type="ECO:0000313" key="2">
    <source>
        <dbReference type="Proteomes" id="UP000050640"/>
    </source>
</evidence>
<evidence type="ECO:0000313" key="3">
    <source>
        <dbReference type="WBParaSite" id="EEL_0000050401-mRNA-1"/>
    </source>
</evidence>